<organism evidence="1 2">
    <name type="scientific">Mangrovibacter plantisponsor</name>
    <dbReference type="NCBI Taxonomy" id="451513"/>
    <lineage>
        <taxon>Bacteria</taxon>
        <taxon>Pseudomonadati</taxon>
        <taxon>Pseudomonadota</taxon>
        <taxon>Gammaproteobacteria</taxon>
        <taxon>Enterobacterales</taxon>
        <taxon>Enterobacteriaceae</taxon>
        <taxon>Mangrovibacter</taxon>
    </lineage>
</organism>
<evidence type="ECO:0000313" key="1">
    <source>
        <dbReference type="EMBL" id="PWW10131.1"/>
    </source>
</evidence>
<protein>
    <submittedName>
        <fullName evidence="1">Uncharacterized protein</fullName>
    </submittedName>
</protein>
<dbReference type="OrthoDB" id="6637683at2"/>
<accession>A0A317Q2N1</accession>
<gene>
    <name evidence="1" type="ORF">DES37_104232</name>
</gene>
<proteinExistence type="predicted"/>
<keyword evidence="2" id="KW-1185">Reference proteome</keyword>
<name>A0A317Q2N1_9ENTR</name>
<dbReference type="EMBL" id="QGTS01000004">
    <property type="protein sequence ID" value="PWW10131.1"/>
    <property type="molecule type" value="Genomic_DNA"/>
</dbReference>
<dbReference type="Proteomes" id="UP000246744">
    <property type="component" value="Unassembled WGS sequence"/>
</dbReference>
<dbReference type="RefSeq" id="WP_110025473.1">
    <property type="nucleotide sequence ID" value="NZ_QGTS01000004.1"/>
</dbReference>
<reference evidence="1 2" key="1">
    <citation type="submission" date="2018-05" db="EMBL/GenBank/DDBJ databases">
        <title>Genomic Encyclopedia of Type Strains, Phase IV (KMG-IV): sequencing the most valuable type-strain genomes for metagenomic binning, comparative biology and taxonomic classification.</title>
        <authorList>
            <person name="Goeker M."/>
        </authorList>
    </citation>
    <scope>NUCLEOTIDE SEQUENCE [LARGE SCALE GENOMIC DNA]</scope>
    <source>
        <strain evidence="1 2">DSM 19579</strain>
    </source>
</reference>
<evidence type="ECO:0000313" key="2">
    <source>
        <dbReference type="Proteomes" id="UP000246744"/>
    </source>
</evidence>
<sequence length="146" mass="17311">MSNAINKDFQWLVEPDDICFFYIKLQPFDNVFKYIIAFSTSVFIDSKYDSKVFAMYIDFVSKLNVDDFAYAITCLYETYEEKKMLFFKEEKINIVLAILTKLSDAEDINFDEYKRRLLHAISGAYKGDKYLVRDNGHHIPLYGWRS</sequence>
<comment type="caution">
    <text evidence="1">The sequence shown here is derived from an EMBL/GenBank/DDBJ whole genome shotgun (WGS) entry which is preliminary data.</text>
</comment>
<dbReference type="AlphaFoldDB" id="A0A317Q2N1"/>